<name>A0A016TD69_9BILA</name>
<feature type="transmembrane region" description="Helical" evidence="2">
    <location>
        <begin position="88"/>
        <end position="112"/>
    </location>
</feature>
<keyword evidence="2" id="KW-1133">Transmembrane helix</keyword>
<feature type="transmembrane region" description="Helical" evidence="2">
    <location>
        <begin position="21"/>
        <end position="40"/>
    </location>
</feature>
<evidence type="ECO:0000256" key="1">
    <source>
        <dbReference type="SAM" id="MobiDB-lite"/>
    </source>
</evidence>
<keyword evidence="2" id="KW-0812">Transmembrane</keyword>
<keyword evidence="4" id="KW-1185">Reference proteome</keyword>
<evidence type="ECO:0000313" key="3">
    <source>
        <dbReference type="EMBL" id="EYC00538.1"/>
    </source>
</evidence>
<accession>A0A016TD69</accession>
<dbReference type="STRING" id="53326.A0A016TD69"/>
<feature type="region of interest" description="Disordered" evidence="1">
    <location>
        <begin position="190"/>
        <end position="229"/>
    </location>
</feature>
<keyword evidence="2" id="KW-0472">Membrane</keyword>
<organism evidence="3 4">
    <name type="scientific">Ancylostoma ceylanicum</name>
    <dbReference type="NCBI Taxonomy" id="53326"/>
    <lineage>
        <taxon>Eukaryota</taxon>
        <taxon>Metazoa</taxon>
        <taxon>Ecdysozoa</taxon>
        <taxon>Nematoda</taxon>
        <taxon>Chromadorea</taxon>
        <taxon>Rhabditida</taxon>
        <taxon>Rhabditina</taxon>
        <taxon>Rhabditomorpha</taxon>
        <taxon>Strongyloidea</taxon>
        <taxon>Ancylostomatidae</taxon>
        <taxon>Ancylostomatinae</taxon>
        <taxon>Ancylostoma</taxon>
    </lineage>
</organism>
<sequence>MANLFKLNKSQRRFFTCWGKLHVKMAFLVIILVTVFAEILETASYVMVGWHAPSLLTYAIEIWEYIVTISMIVAFIQESSLMMLPFVGQMFVVVVMMLIMFCQILFCVLAPYSSLAEQFFSDAGKYYTLMQREARLLSVFVTVGLFTFVAGWFLNVALATYQYFDYLAMKKTRRVGRANNEQLPVLVQQDALPPQPPAPAQSFPNPNFGNSDDEDEVFQKSQKPGVDIV</sequence>
<protein>
    <submittedName>
        <fullName evidence="3">Uncharacterized protein</fullName>
    </submittedName>
</protein>
<reference evidence="4" key="1">
    <citation type="journal article" date="2015" name="Nat. Genet.">
        <title>The genome and transcriptome of the zoonotic hookworm Ancylostoma ceylanicum identify infection-specific gene families.</title>
        <authorList>
            <person name="Schwarz E.M."/>
            <person name="Hu Y."/>
            <person name="Antoshechkin I."/>
            <person name="Miller M.M."/>
            <person name="Sternberg P.W."/>
            <person name="Aroian R.V."/>
        </authorList>
    </citation>
    <scope>NUCLEOTIDE SEQUENCE</scope>
    <source>
        <strain evidence="4">HY135</strain>
    </source>
</reference>
<proteinExistence type="predicted"/>
<feature type="transmembrane region" description="Helical" evidence="2">
    <location>
        <begin position="136"/>
        <end position="164"/>
    </location>
</feature>
<dbReference type="Proteomes" id="UP000024635">
    <property type="component" value="Unassembled WGS sequence"/>
</dbReference>
<dbReference type="AlphaFoldDB" id="A0A016TD69"/>
<dbReference type="EMBL" id="JARK01001451">
    <property type="protein sequence ID" value="EYC00538.1"/>
    <property type="molecule type" value="Genomic_DNA"/>
</dbReference>
<gene>
    <name evidence="3" type="primary">Acey_s0115.g523</name>
    <name evidence="3" type="synonym">Acey-dct-11</name>
    <name evidence="3" type="ORF">Y032_0115g523</name>
</gene>
<feature type="transmembrane region" description="Helical" evidence="2">
    <location>
        <begin position="55"/>
        <end position="76"/>
    </location>
</feature>
<evidence type="ECO:0000313" key="4">
    <source>
        <dbReference type="Proteomes" id="UP000024635"/>
    </source>
</evidence>
<evidence type="ECO:0000256" key="2">
    <source>
        <dbReference type="SAM" id="Phobius"/>
    </source>
</evidence>
<comment type="caution">
    <text evidence="3">The sequence shown here is derived from an EMBL/GenBank/DDBJ whole genome shotgun (WGS) entry which is preliminary data.</text>
</comment>
<dbReference type="OrthoDB" id="5833743at2759"/>